<sequence length="137" mass="15778">MHVKKCIFDLMAMLARYFLILNTDPRREHLSPAVSICDPRWPKLFSIGKLMSFSVQNVLGDREIKAHYEPIKQQENLLVVTDARATHFNLKKDTPPKRNTFSGRCRQGRVVIFFSKEVISPQIPKPRGPVVHGILVR</sequence>
<comment type="caution">
    <text evidence="1">The sequence shown here is derived from an EMBL/GenBank/DDBJ whole genome shotgun (WGS) entry which is preliminary data.</text>
</comment>
<dbReference type="Proteomes" id="UP000076154">
    <property type="component" value="Unassembled WGS sequence"/>
</dbReference>
<protein>
    <submittedName>
        <fullName evidence="1">Uncharacterized protein</fullName>
    </submittedName>
</protein>
<dbReference type="AlphaFoldDB" id="A0A369JDQ7"/>
<dbReference type="EMBL" id="LUEZ02000069">
    <property type="protein sequence ID" value="RDB20261.1"/>
    <property type="molecule type" value="Genomic_DNA"/>
</dbReference>
<keyword evidence="2" id="KW-1185">Reference proteome</keyword>
<name>A0A369JDQ7_HYPMA</name>
<evidence type="ECO:0000313" key="2">
    <source>
        <dbReference type="Proteomes" id="UP000076154"/>
    </source>
</evidence>
<organism evidence="1 2">
    <name type="scientific">Hypsizygus marmoreus</name>
    <name type="common">White beech mushroom</name>
    <name type="synonym">Agaricus marmoreus</name>
    <dbReference type="NCBI Taxonomy" id="39966"/>
    <lineage>
        <taxon>Eukaryota</taxon>
        <taxon>Fungi</taxon>
        <taxon>Dikarya</taxon>
        <taxon>Basidiomycota</taxon>
        <taxon>Agaricomycotina</taxon>
        <taxon>Agaricomycetes</taxon>
        <taxon>Agaricomycetidae</taxon>
        <taxon>Agaricales</taxon>
        <taxon>Tricholomatineae</taxon>
        <taxon>Lyophyllaceae</taxon>
        <taxon>Hypsizygus</taxon>
    </lineage>
</organism>
<reference evidence="1" key="1">
    <citation type="submission" date="2018-04" db="EMBL/GenBank/DDBJ databases">
        <title>Whole genome sequencing of Hypsizygus marmoreus.</title>
        <authorList>
            <person name="Choi I.-G."/>
            <person name="Min B."/>
            <person name="Kim J.-G."/>
            <person name="Kim S."/>
            <person name="Oh Y.-L."/>
            <person name="Kong W.-S."/>
            <person name="Park H."/>
            <person name="Jeong J."/>
            <person name="Song E.-S."/>
        </authorList>
    </citation>
    <scope>NUCLEOTIDE SEQUENCE [LARGE SCALE GENOMIC DNA]</scope>
    <source>
        <strain evidence="1">51987-8</strain>
    </source>
</reference>
<gene>
    <name evidence="1" type="ORF">Hypma_012687</name>
</gene>
<accession>A0A369JDQ7</accession>
<dbReference type="InParanoid" id="A0A369JDQ7"/>
<proteinExistence type="predicted"/>
<evidence type="ECO:0000313" key="1">
    <source>
        <dbReference type="EMBL" id="RDB20261.1"/>
    </source>
</evidence>